<sequence>MKKINFFLLFVFTLSLNVSAQHLTFKDIPIDGHIDNFIVKMQKIGFKTKERYKERVIMTGRFTEEKCDAVIWYTSKTKTVFGIELYLPRQIDGKTVMAQHEKYVDIYTEKYGKPKKKSLLGLSQRTQFKVTDGIIEVNIYPENLNLIIRYINIKNEYLQKDELNIIKEEKKIKEQNSYQRKKNDI</sequence>
<reference evidence="1" key="1">
    <citation type="submission" date="2019-03" db="EMBL/GenBank/DDBJ databases">
        <title>Single cell metagenomics reveals metabolic interactions within the superorganism composed of flagellate Streblomastix strix and complex community of Bacteroidetes bacteria on its surface.</title>
        <authorList>
            <person name="Treitli S.C."/>
            <person name="Kolisko M."/>
            <person name="Husnik F."/>
            <person name="Keeling P."/>
            <person name="Hampl V."/>
        </authorList>
    </citation>
    <scope>NUCLEOTIDE SEQUENCE</scope>
    <source>
        <strain evidence="1">STM</strain>
    </source>
</reference>
<organism evidence="1">
    <name type="scientific">termite gut metagenome</name>
    <dbReference type="NCBI Taxonomy" id="433724"/>
    <lineage>
        <taxon>unclassified sequences</taxon>
        <taxon>metagenomes</taxon>
        <taxon>organismal metagenomes</taxon>
    </lineage>
</organism>
<dbReference type="AlphaFoldDB" id="A0A5J4S8V8"/>
<evidence type="ECO:0000313" key="1">
    <source>
        <dbReference type="EMBL" id="KAA6342112.1"/>
    </source>
</evidence>
<comment type="caution">
    <text evidence="1">The sequence shown here is derived from an EMBL/GenBank/DDBJ whole genome shotgun (WGS) entry which is preliminary data.</text>
</comment>
<accession>A0A5J4S8V8</accession>
<name>A0A5J4S8V8_9ZZZZ</name>
<gene>
    <name evidence="1" type="ORF">EZS27_010107</name>
</gene>
<proteinExistence type="predicted"/>
<dbReference type="EMBL" id="SNRY01000344">
    <property type="protein sequence ID" value="KAA6342112.1"/>
    <property type="molecule type" value="Genomic_DNA"/>
</dbReference>
<protein>
    <submittedName>
        <fullName evidence="1">Uncharacterized protein</fullName>
    </submittedName>
</protein>